<feature type="domain" description="Reverse transcriptase" evidence="2">
    <location>
        <begin position="88"/>
        <end position="384"/>
    </location>
</feature>
<organism evidence="3 4">
    <name type="scientific">Chryseobacterium oryzae</name>
    <dbReference type="NCBI Taxonomy" id="2929799"/>
    <lineage>
        <taxon>Bacteria</taxon>
        <taxon>Pseudomonadati</taxon>
        <taxon>Bacteroidota</taxon>
        <taxon>Flavobacteriia</taxon>
        <taxon>Flavobacteriales</taxon>
        <taxon>Weeksellaceae</taxon>
        <taxon>Chryseobacterium group</taxon>
        <taxon>Chryseobacterium</taxon>
    </lineage>
</organism>
<evidence type="ECO:0000313" key="4">
    <source>
        <dbReference type="Proteomes" id="UP000831068"/>
    </source>
</evidence>
<reference evidence="3 4" key="1">
    <citation type="submission" date="2022-03" db="EMBL/GenBank/DDBJ databases">
        <title>Chryseobacterium sp. isolated from the Andong Sikhe.</title>
        <authorList>
            <person name="Won M."/>
            <person name="Kim S.-J."/>
            <person name="Kwon S.-W."/>
        </authorList>
    </citation>
    <scope>NUCLEOTIDE SEQUENCE [LARGE SCALE GENOMIC DNA]</scope>
    <source>
        <strain evidence="3 4">ADR-1</strain>
    </source>
</reference>
<proteinExistence type="predicted"/>
<dbReference type="Proteomes" id="UP000831068">
    <property type="component" value="Chromosome"/>
</dbReference>
<accession>A0ABY4BCW7</accession>
<dbReference type="SUPFAM" id="SSF56672">
    <property type="entry name" value="DNA/RNA polymerases"/>
    <property type="match status" value="1"/>
</dbReference>
<evidence type="ECO:0000256" key="1">
    <source>
        <dbReference type="SAM" id="MobiDB-lite"/>
    </source>
</evidence>
<dbReference type="Pfam" id="PF00078">
    <property type="entry name" value="RVT_1"/>
    <property type="match status" value="1"/>
</dbReference>
<dbReference type="RefSeq" id="WP_243575509.1">
    <property type="nucleotide sequence ID" value="NZ_CP094529.1"/>
</dbReference>
<dbReference type="EMBL" id="CP094529">
    <property type="protein sequence ID" value="UOE36997.1"/>
    <property type="molecule type" value="Genomic_DNA"/>
</dbReference>
<dbReference type="InterPro" id="IPR043502">
    <property type="entry name" value="DNA/RNA_pol_sf"/>
</dbReference>
<keyword evidence="3" id="KW-0808">Transferase</keyword>
<evidence type="ECO:0000259" key="2">
    <source>
        <dbReference type="PROSITE" id="PS50878"/>
    </source>
</evidence>
<protein>
    <submittedName>
        <fullName evidence="3">Reverse transcriptase domain-containing protein</fullName>
    </submittedName>
</protein>
<keyword evidence="4" id="KW-1185">Reference proteome</keyword>
<dbReference type="GO" id="GO:0003964">
    <property type="term" value="F:RNA-directed DNA polymerase activity"/>
    <property type="evidence" value="ECO:0007669"/>
    <property type="project" value="UniProtKB-KW"/>
</dbReference>
<name>A0ABY4BCW7_9FLAO</name>
<sequence>METEEWFKPKKYPHIGSPITLFDYNWVKNYVINPEKIRVHSFLPLIHKTIKQRKFRADNNNKKKTPTKKRFRKKDEKNREIYFASHLDAQIFSYYNNKLVEAYEDFISKESFNDSVVAYRKISVSKSSNNNKCNIEFAKSTFEFVKNNQDKKLSVIVADVTSFFDNLNHKILKKQWCKILKVKTLPHDHYNVYKTLTNIKYVESKQLFKSYNKTMIVERGVPNSSTNKEFKRKPIKQSSYFKEKKAVAFCTKSEFIANNLNLIISKNNTKGIPQGSPISATLANVYMLDFDKVIYEKIEQLNGYYQRYSDDLIIICEQKYEDEIIKLLRTNIADKYIAGLEIQSKKTKVYRFENINGQYKGFQIDEITKVPNYNLALEYLGFTFDGKKVLIKTSGYSKFYRSMIKSFKKSASLAKNSKNPDKSIFKSKLYKRFTYKGSKRKLIYHPSKDNPTEYLKTKKFNWGNYLSYVEKSNTVMFEINNGNHIIKQSKKLWRNFHKLMNEYK</sequence>
<feature type="compositionally biased region" description="Basic residues" evidence="1">
    <location>
        <begin position="62"/>
        <end position="72"/>
    </location>
</feature>
<gene>
    <name evidence="3" type="ORF">MTP08_07925</name>
</gene>
<keyword evidence="3" id="KW-0695">RNA-directed DNA polymerase</keyword>
<feature type="region of interest" description="Disordered" evidence="1">
    <location>
        <begin position="54"/>
        <end position="74"/>
    </location>
</feature>
<dbReference type="PROSITE" id="PS50878">
    <property type="entry name" value="RT_POL"/>
    <property type="match status" value="1"/>
</dbReference>
<keyword evidence="3" id="KW-0548">Nucleotidyltransferase</keyword>
<dbReference type="InterPro" id="IPR000477">
    <property type="entry name" value="RT_dom"/>
</dbReference>
<evidence type="ECO:0000313" key="3">
    <source>
        <dbReference type="EMBL" id="UOE36997.1"/>
    </source>
</evidence>